<dbReference type="Gene3D" id="2.10.25.10">
    <property type="entry name" value="Laminin"/>
    <property type="match status" value="3"/>
</dbReference>
<protein>
    <recommendedName>
        <fullName evidence="7">EGF-like domain-containing protein</fullName>
    </recommendedName>
</protein>
<dbReference type="SUPFAM" id="SSF57196">
    <property type="entry name" value="EGF/Laminin"/>
    <property type="match status" value="3"/>
</dbReference>
<comment type="caution">
    <text evidence="6">Lacks conserved residue(s) required for the propagation of feature annotation.</text>
</comment>
<dbReference type="Pfam" id="PF00008">
    <property type="entry name" value="EGF"/>
    <property type="match status" value="1"/>
</dbReference>
<proteinExistence type="predicted"/>
<dbReference type="InterPro" id="IPR049883">
    <property type="entry name" value="NOTCH1_EGF-like"/>
</dbReference>
<dbReference type="GO" id="GO:0005886">
    <property type="term" value="C:plasma membrane"/>
    <property type="evidence" value="ECO:0007669"/>
    <property type="project" value="UniProtKB-ARBA"/>
</dbReference>
<keyword evidence="9" id="KW-1185">Reference proteome</keyword>
<evidence type="ECO:0000313" key="9">
    <source>
        <dbReference type="Proteomes" id="UP000683360"/>
    </source>
</evidence>
<keyword evidence="2" id="KW-0732">Signal</keyword>
<dbReference type="GO" id="GO:0000902">
    <property type="term" value="P:cell morphogenesis"/>
    <property type="evidence" value="ECO:0007669"/>
    <property type="project" value="UniProtKB-ARBA"/>
</dbReference>
<dbReference type="PROSITE" id="PS01187">
    <property type="entry name" value="EGF_CA"/>
    <property type="match status" value="1"/>
</dbReference>
<evidence type="ECO:0000256" key="5">
    <source>
        <dbReference type="ARBA" id="ARBA00023180"/>
    </source>
</evidence>
<dbReference type="Pfam" id="PF07645">
    <property type="entry name" value="EGF_CA"/>
    <property type="match status" value="1"/>
</dbReference>
<dbReference type="OrthoDB" id="339125at2759"/>
<dbReference type="GO" id="GO:0005509">
    <property type="term" value="F:calcium ion binding"/>
    <property type="evidence" value="ECO:0007669"/>
    <property type="project" value="InterPro"/>
</dbReference>
<evidence type="ECO:0000256" key="6">
    <source>
        <dbReference type="PROSITE-ProRule" id="PRU00076"/>
    </source>
</evidence>
<dbReference type="AlphaFoldDB" id="A0A8S3TA17"/>
<evidence type="ECO:0000256" key="4">
    <source>
        <dbReference type="ARBA" id="ARBA00023157"/>
    </source>
</evidence>
<dbReference type="InterPro" id="IPR018097">
    <property type="entry name" value="EGF_Ca-bd_CS"/>
</dbReference>
<comment type="caution">
    <text evidence="8">The sequence shown here is derived from an EMBL/GenBank/DDBJ whole genome shotgun (WGS) entry which is preliminary data.</text>
</comment>
<dbReference type="PROSITE" id="PS01186">
    <property type="entry name" value="EGF_2"/>
    <property type="match status" value="2"/>
</dbReference>
<dbReference type="EMBL" id="CAJPWZ010001992">
    <property type="protein sequence ID" value="CAG2228243.1"/>
    <property type="molecule type" value="Genomic_DNA"/>
</dbReference>
<dbReference type="InterPro" id="IPR000742">
    <property type="entry name" value="EGF"/>
</dbReference>
<dbReference type="PROSITE" id="PS50026">
    <property type="entry name" value="EGF_3"/>
    <property type="match status" value="2"/>
</dbReference>
<accession>A0A8S3TA17</accession>
<dbReference type="PANTHER" id="PTHR24049">
    <property type="entry name" value="CRUMBS FAMILY MEMBER"/>
    <property type="match status" value="1"/>
</dbReference>
<gene>
    <name evidence="8" type="ORF">MEDL_41222</name>
</gene>
<dbReference type="GO" id="GO:0048666">
    <property type="term" value="P:neuron development"/>
    <property type="evidence" value="ECO:0007669"/>
    <property type="project" value="UniProtKB-ARBA"/>
</dbReference>
<dbReference type="FunFam" id="2.10.25.10:FF:000230">
    <property type="entry name" value="Delta-like protein"/>
    <property type="match status" value="1"/>
</dbReference>
<evidence type="ECO:0000256" key="1">
    <source>
        <dbReference type="ARBA" id="ARBA00022536"/>
    </source>
</evidence>
<dbReference type="InterPro" id="IPR000152">
    <property type="entry name" value="EGF-type_Asp/Asn_hydroxyl_site"/>
</dbReference>
<reference evidence="8" key="1">
    <citation type="submission" date="2021-03" db="EMBL/GenBank/DDBJ databases">
        <authorList>
            <person name="Bekaert M."/>
        </authorList>
    </citation>
    <scope>NUCLEOTIDE SEQUENCE</scope>
</reference>
<dbReference type="InterPro" id="IPR051022">
    <property type="entry name" value="Notch_Cell-Fate_Det"/>
</dbReference>
<organism evidence="8 9">
    <name type="scientific">Mytilus edulis</name>
    <name type="common">Blue mussel</name>
    <dbReference type="NCBI Taxonomy" id="6550"/>
    <lineage>
        <taxon>Eukaryota</taxon>
        <taxon>Metazoa</taxon>
        <taxon>Spiralia</taxon>
        <taxon>Lophotrochozoa</taxon>
        <taxon>Mollusca</taxon>
        <taxon>Bivalvia</taxon>
        <taxon>Autobranchia</taxon>
        <taxon>Pteriomorphia</taxon>
        <taxon>Mytilida</taxon>
        <taxon>Mytiloidea</taxon>
        <taxon>Mytilidae</taxon>
        <taxon>Mytilinae</taxon>
        <taxon>Mytilus</taxon>
    </lineage>
</organism>
<evidence type="ECO:0000259" key="7">
    <source>
        <dbReference type="PROSITE" id="PS50026"/>
    </source>
</evidence>
<dbReference type="GO" id="GO:0042063">
    <property type="term" value="P:gliogenesis"/>
    <property type="evidence" value="ECO:0007669"/>
    <property type="project" value="UniProtKB-ARBA"/>
</dbReference>
<dbReference type="InterPro" id="IPR001881">
    <property type="entry name" value="EGF-like_Ca-bd_dom"/>
</dbReference>
<keyword evidence="1 6" id="KW-0245">EGF-like domain</keyword>
<dbReference type="Pfam" id="PF23106">
    <property type="entry name" value="EGF_Teneurin"/>
    <property type="match status" value="1"/>
</dbReference>
<dbReference type="SMART" id="SM00181">
    <property type="entry name" value="EGF"/>
    <property type="match status" value="3"/>
</dbReference>
<feature type="disulfide bond" evidence="6">
    <location>
        <begin position="68"/>
        <end position="77"/>
    </location>
</feature>
<dbReference type="PRINTS" id="PR00010">
    <property type="entry name" value="EGFBLOOD"/>
</dbReference>
<keyword evidence="4 6" id="KW-1015">Disulfide bond</keyword>
<dbReference type="FunFam" id="2.10.25.10:FF:000003">
    <property type="entry name" value="fibrillin-1 isoform X1"/>
    <property type="match status" value="1"/>
</dbReference>
<dbReference type="PROSITE" id="PS00022">
    <property type="entry name" value="EGF_1"/>
    <property type="match status" value="2"/>
</dbReference>
<name>A0A8S3TA17_MYTED</name>
<dbReference type="CDD" id="cd00054">
    <property type="entry name" value="EGF_CA"/>
    <property type="match status" value="1"/>
</dbReference>
<feature type="domain" description="EGF-like" evidence="7">
    <location>
        <begin position="41"/>
        <end position="78"/>
    </location>
</feature>
<sequence length="157" mass="17199">MKDLNECILEPHLCNSGICTNTVGSYHCTCPLGYYGKQCDIAETCDSHPCKNGATCTPGSSHSISCKCVPGYSGTRCEISPHLKSTKSQTTSTTKHITTKQCPKNCNRHGRCTQGKCYCSDAWTGIDCSITNHCNTNPCKNQEDVSMTQKIYVQLHH</sequence>
<dbReference type="SMART" id="SM00179">
    <property type="entry name" value="EGF_CA"/>
    <property type="match status" value="2"/>
</dbReference>
<dbReference type="FunFam" id="2.10.25.10:FF:000001">
    <property type="entry name" value="Tenascin C"/>
    <property type="match status" value="1"/>
</dbReference>
<dbReference type="PROSITE" id="PS00010">
    <property type="entry name" value="ASX_HYDROXYL"/>
    <property type="match status" value="1"/>
</dbReference>
<feature type="domain" description="EGF-like" evidence="7">
    <location>
        <begin position="3"/>
        <end position="40"/>
    </location>
</feature>
<feature type="disulfide bond" evidence="6">
    <location>
        <begin position="30"/>
        <end position="39"/>
    </location>
</feature>
<evidence type="ECO:0000256" key="3">
    <source>
        <dbReference type="ARBA" id="ARBA00022737"/>
    </source>
</evidence>
<evidence type="ECO:0000256" key="2">
    <source>
        <dbReference type="ARBA" id="ARBA00022729"/>
    </source>
</evidence>
<keyword evidence="3" id="KW-0677">Repeat</keyword>
<evidence type="ECO:0000313" key="8">
    <source>
        <dbReference type="EMBL" id="CAG2228243.1"/>
    </source>
</evidence>
<dbReference type="Proteomes" id="UP000683360">
    <property type="component" value="Unassembled WGS sequence"/>
</dbReference>
<keyword evidence="5" id="KW-0325">Glycoprotein</keyword>